<protein>
    <recommendedName>
        <fullName evidence="1">HTH cro/C1-type domain-containing protein</fullName>
    </recommendedName>
</protein>
<dbReference type="PROSITE" id="PS50943">
    <property type="entry name" value="HTH_CROC1"/>
    <property type="match status" value="1"/>
</dbReference>
<reference evidence="2 3" key="2">
    <citation type="submission" date="2015-10" db="EMBL/GenBank/DDBJ databases">
        <title>Draft Genome Sequence of Prosthecomicrobium hirschii ATCC 27832.</title>
        <authorList>
            <person name="Daniel J."/>
            <person name="Givan S.A."/>
            <person name="Brun Y.V."/>
            <person name="Brown P.J."/>
        </authorList>
    </citation>
    <scope>NUCLEOTIDE SEQUENCE [LARGE SCALE GENOMIC DNA]</scope>
    <source>
        <strain evidence="2 3">16</strain>
    </source>
</reference>
<dbReference type="AlphaFoldDB" id="A0A0P6VKK9"/>
<evidence type="ECO:0000259" key="1">
    <source>
        <dbReference type="PROSITE" id="PS50943"/>
    </source>
</evidence>
<dbReference type="EMBL" id="LJYW01000001">
    <property type="protein sequence ID" value="KPL51668.1"/>
    <property type="molecule type" value="Genomic_DNA"/>
</dbReference>
<evidence type="ECO:0000313" key="3">
    <source>
        <dbReference type="Proteomes" id="UP000048984"/>
    </source>
</evidence>
<accession>A0A0P6VKK9</accession>
<feature type="domain" description="HTH cro/C1-type" evidence="1">
    <location>
        <begin position="10"/>
        <end position="58"/>
    </location>
</feature>
<evidence type="ECO:0000313" key="2">
    <source>
        <dbReference type="EMBL" id="KPL51668.1"/>
    </source>
</evidence>
<dbReference type="SUPFAM" id="SSF47413">
    <property type="entry name" value="lambda repressor-like DNA-binding domains"/>
    <property type="match status" value="1"/>
</dbReference>
<proteinExistence type="predicted"/>
<dbReference type="InterPro" id="IPR001387">
    <property type="entry name" value="Cro/C1-type_HTH"/>
</dbReference>
<dbReference type="GO" id="GO:0003677">
    <property type="term" value="F:DNA binding"/>
    <property type="evidence" value="ECO:0007669"/>
    <property type="project" value="InterPro"/>
</dbReference>
<gene>
    <name evidence="2" type="ORF">ABB55_05025</name>
</gene>
<dbReference type="InterPro" id="IPR010982">
    <property type="entry name" value="Lambda_DNA-bd_dom_sf"/>
</dbReference>
<name>A0A0P6VKK9_9HYPH</name>
<sequence length="97" mass="10520">MVLAIRQEVARGRTLKEISQTAGLGPNFVQQLINSDKVPSVDALIALCGSLKITAAGLFPEAPEPQATEIMDLASKLRPEDFRVVLELARYLASRNS</sequence>
<dbReference type="Gene3D" id="1.10.260.40">
    <property type="entry name" value="lambda repressor-like DNA-binding domains"/>
    <property type="match status" value="1"/>
</dbReference>
<keyword evidence="3" id="KW-1185">Reference proteome</keyword>
<reference evidence="2 3" key="1">
    <citation type="submission" date="2015-09" db="EMBL/GenBank/DDBJ databases">
        <authorList>
            <person name="Jackson K.R."/>
            <person name="Lunt B.L."/>
            <person name="Fisher J.N.B."/>
            <person name="Gardner A.V."/>
            <person name="Bailey M.E."/>
            <person name="Deus L.M."/>
            <person name="Earl A.S."/>
            <person name="Gibby P.D."/>
            <person name="Hartmann K.A."/>
            <person name="Liu J.E."/>
            <person name="Manci A.M."/>
            <person name="Nielsen D.A."/>
            <person name="Solomon M.B."/>
            <person name="Breakwell D.P."/>
            <person name="Burnett S.H."/>
            <person name="Grose J.H."/>
        </authorList>
    </citation>
    <scope>NUCLEOTIDE SEQUENCE [LARGE SCALE GENOMIC DNA]</scope>
    <source>
        <strain evidence="2 3">16</strain>
    </source>
</reference>
<dbReference type="Proteomes" id="UP000048984">
    <property type="component" value="Unassembled WGS sequence"/>
</dbReference>
<organism evidence="2 3">
    <name type="scientific">Prosthecodimorpha hirschii</name>
    <dbReference type="NCBI Taxonomy" id="665126"/>
    <lineage>
        <taxon>Bacteria</taxon>
        <taxon>Pseudomonadati</taxon>
        <taxon>Pseudomonadota</taxon>
        <taxon>Alphaproteobacteria</taxon>
        <taxon>Hyphomicrobiales</taxon>
        <taxon>Ancalomicrobiaceae</taxon>
        <taxon>Prosthecodimorpha</taxon>
    </lineage>
</organism>
<comment type="caution">
    <text evidence="2">The sequence shown here is derived from an EMBL/GenBank/DDBJ whole genome shotgun (WGS) entry which is preliminary data.</text>
</comment>